<dbReference type="AlphaFoldDB" id="M0MEK8"/>
<keyword evidence="2" id="KW-1185">Reference proteome</keyword>
<dbReference type="PATRIC" id="fig|931277.6.peg.1881"/>
<gene>
    <name evidence="1" type="ORF">C448_09562</name>
</gene>
<proteinExistence type="predicted"/>
<accession>M0MEK8</accession>
<evidence type="ECO:0000313" key="1">
    <source>
        <dbReference type="EMBL" id="EMA43773.1"/>
    </source>
</evidence>
<name>M0MEK8_HALMO</name>
<sequence>MGDIDSWEFAFYKYSDERYEPSISLDGSFGGSPEACFDTAAQVYLR</sequence>
<reference evidence="1 2" key="1">
    <citation type="journal article" date="2014" name="PLoS Genet.">
        <title>Phylogenetically driven sequencing of extremely halophilic archaea reveals strategies for static and dynamic osmo-response.</title>
        <authorList>
            <person name="Becker E.A."/>
            <person name="Seitzer P.M."/>
            <person name="Tritt A."/>
            <person name="Larsen D."/>
            <person name="Krusor M."/>
            <person name="Yao A.I."/>
            <person name="Wu D."/>
            <person name="Madern D."/>
            <person name="Eisen J.A."/>
            <person name="Darling A.E."/>
            <person name="Facciotti M.T."/>
        </authorList>
    </citation>
    <scope>NUCLEOTIDE SEQUENCE [LARGE SCALE GENOMIC DNA]</scope>
    <source>
        <strain evidence="1 2">DSM 1307</strain>
    </source>
</reference>
<protein>
    <submittedName>
        <fullName evidence="1">Uncharacterized protein</fullName>
    </submittedName>
</protein>
<dbReference type="EMBL" id="AOMC01000115">
    <property type="protein sequence ID" value="EMA43773.1"/>
    <property type="molecule type" value="Genomic_DNA"/>
</dbReference>
<organism evidence="1 2">
    <name type="scientific">Halococcus morrhuae DSM 1307</name>
    <dbReference type="NCBI Taxonomy" id="931277"/>
    <lineage>
        <taxon>Archaea</taxon>
        <taxon>Methanobacteriati</taxon>
        <taxon>Methanobacteriota</taxon>
        <taxon>Stenosarchaea group</taxon>
        <taxon>Halobacteria</taxon>
        <taxon>Halobacteriales</taxon>
        <taxon>Halococcaceae</taxon>
        <taxon>Halococcus</taxon>
    </lineage>
</organism>
<dbReference type="Proteomes" id="UP000011568">
    <property type="component" value="Unassembled WGS sequence"/>
</dbReference>
<comment type="caution">
    <text evidence="1">The sequence shown here is derived from an EMBL/GenBank/DDBJ whole genome shotgun (WGS) entry which is preliminary data.</text>
</comment>
<evidence type="ECO:0000313" key="2">
    <source>
        <dbReference type="Proteomes" id="UP000011568"/>
    </source>
</evidence>